<protein>
    <submittedName>
        <fullName evidence="4">Type IV pilus modification protein PilV</fullName>
    </submittedName>
</protein>
<dbReference type="NCBIfam" id="TIGR02523">
    <property type="entry name" value="type_IV_pilV"/>
    <property type="match status" value="1"/>
</dbReference>
<keyword evidence="5" id="KW-1185">Reference proteome</keyword>
<reference evidence="4 5" key="1">
    <citation type="submission" date="2024-09" db="EMBL/GenBank/DDBJ databases">
        <authorList>
            <person name="Sun Q."/>
            <person name="Mori K."/>
        </authorList>
    </citation>
    <scope>NUCLEOTIDE SEQUENCE [LARGE SCALE GENOMIC DNA]</scope>
    <source>
        <strain evidence="4 5">NCAIM B.02336</strain>
    </source>
</reference>
<accession>A0ABV6PWR8</accession>
<dbReference type="Proteomes" id="UP001589834">
    <property type="component" value="Unassembled WGS sequence"/>
</dbReference>
<gene>
    <name evidence="4" type="primary">pilV</name>
    <name evidence="4" type="ORF">ACFFGG_17265</name>
</gene>
<keyword evidence="2" id="KW-0812">Transmembrane</keyword>
<dbReference type="Pfam" id="PF22150">
    <property type="entry name" value="Tt1218-like"/>
    <property type="match status" value="1"/>
</dbReference>
<evidence type="ECO:0000313" key="4">
    <source>
        <dbReference type="EMBL" id="MFC0594300.1"/>
    </source>
</evidence>
<dbReference type="InterPro" id="IPR012902">
    <property type="entry name" value="N_methyl_site"/>
</dbReference>
<dbReference type="InterPro" id="IPR054402">
    <property type="entry name" value="Tt1218-like_dom"/>
</dbReference>
<feature type="transmembrane region" description="Helical" evidence="2">
    <location>
        <begin position="20"/>
        <end position="44"/>
    </location>
</feature>
<evidence type="ECO:0000313" key="5">
    <source>
        <dbReference type="Proteomes" id="UP001589834"/>
    </source>
</evidence>
<feature type="region of interest" description="Disordered" evidence="1">
    <location>
        <begin position="180"/>
        <end position="205"/>
    </location>
</feature>
<dbReference type="EMBL" id="JBHLTN010000043">
    <property type="protein sequence ID" value="MFC0594300.1"/>
    <property type="molecule type" value="Genomic_DNA"/>
</dbReference>
<dbReference type="InterPro" id="IPR013362">
    <property type="entry name" value="Pilus_4_PilV"/>
</dbReference>
<dbReference type="RefSeq" id="WP_293224632.1">
    <property type="nucleotide sequence ID" value="NZ_JBHLTN010000043.1"/>
</dbReference>
<comment type="caution">
    <text evidence="4">The sequence shown here is derived from an EMBL/GenBank/DDBJ whole genome shotgun (WGS) entry which is preliminary data.</text>
</comment>
<feature type="domain" description="Type IV pilin Tt1218-like" evidence="3">
    <location>
        <begin position="44"/>
        <end position="114"/>
    </location>
</feature>
<evidence type="ECO:0000256" key="1">
    <source>
        <dbReference type="SAM" id="MobiDB-lite"/>
    </source>
</evidence>
<evidence type="ECO:0000256" key="2">
    <source>
        <dbReference type="SAM" id="Phobius"/>
    </source>
</evidence>
<dbReference type="Pfam" id="PF07963">
    <property type="entry name" value="N_methyl"/>
    <property type="match status" value="1"/>
</dbReference>
<name>A0ABV6PWR8_9BURK</name>
<proteinExistence type="predicted"/>
<keyword evidence="2" id="KW-1133">Transmembrane helix</keyword>
<organism evidence="4 5">
    <name type="scientific">Ottowia pentelensis</name>
    <dbReference type="NCBI Taxonomy" id="511108"/>
    <lineage>
        <taxon>Bacteria</taxon>
        <taxon>Pseudomonadati</taxon>
        <taxon>Pseudomonadota</taxon>
        <taxon>Betaproteobacteria</taxon>
        <taxon>Burkholderiales</taxon>
        <taxon>Comamonadaceae</taxon>
        <taxon>Ottowia</taxon>
    </lineage>
</organism>
<sequence length="205" mass="21307">MPHVALPPARSSSNDRHHSTGFSMVEVLVSIVVLSFGLLGVAGLQASALKYGRDARQQSVGVTLARELAEMMRANAQVAGKTSNNPYFGNFSGTGLAPATTSSCLNVGSTCTSTTDVANAQMTDWLQRVESALPGARVVTCNDAAPYDANGLPQWNCTASTGTGQPVSVIKLGWTREKTDNSIQGASDSDARPLVVLPLTPGGQS</sequence>
<evidence type="ECO:0000259" key="3">
    <source>
        <dbReference type="Pfam" id="PF22150"/>
    </source>
</evidence>
<keyword evidence="2" id="KW-0472">Membrane</keyword>